<name>A0A8J5UBH5_FUSOX</name>
<comment type="caution">
    <text evidence="1">The sequence shown here is derived from an EMBL/GenBank/DDBJ whole genome shotgun (WGS) entry which is preliminary data.</text>
</comment>
<evidence type="ECO:0000313" key="2">
    <source>
        <dbReference type="Proteomes" id="UP000694050"/>
    </source>
</evidence>
<accession>A0A8J5UBH5</accession>
<protein>
    <recommendedName>
        <fullName evidence="3">Aminoglycoside phosphotransferase domain-containing protein</fullName>
    </recommendedName>
</protein>
<sequence>MKTVLSSLFCFGISSPQFPPGDWNNGHVVQDLATGEPSFVKTEMVQFPGALKKLHEFGIKMGDTNKFNFLVRDGHDVVIADLETAKQGRSQDELEEEMKGLKASLEDTSFLGGK</sequence>
<evidence type="ECO:0008006" key="3">
    <source>
        <dbReference type="Google" id="ProtNLM"/>
    </source>
</evidence>
<dbReference type="EMBL" id="JAELUQ010000005">
    <property type="protein sequence ID" value="KAG7414607.1"/>
    <property type="molecule type" value="Genomic_DNA"/>
</dbReference>
<organism evidence="1 2">
    <name type="scientific">Fusarium oxysporum f. sp. rapae</name>
    <dbReference type="NCBI Taxonomy" id="485398"/>
    <lineage>
        <taxon>Eukaryota</taxon>
        <taxon>Fungi</taxon>
        <taxon>Dikarya</taxon>
        <taxon>Ascomycota</taxon>
        <taxon>Pezizomycotina</taxon>
        <taxon>Sordariomycetes</taxon>
        <taxon>Hypocreomycetidae</taxon>
        <taxon>Hypocreales</taxon>
        <taxon>Nectriaceae</taxon>
        <taxon>Fusarium</taxon>
        <taxon>Fusarium oxysporum species complex</taxon>
    </lineage>
</organism>
<reference evidence="1" key="1">
    <citation type="submission" date="2021-04" db="EMBL/GenBank/DDBJ databases">
        <title>First draft genome resource for Brassicaceae pathogens Fusarium oxysporum f. sp. raphani and Fusarium oxysporum f. sp. rapae.</title>
        <authorList>
            <person name="Asai S."/>
        </authorList>
    </citation>
    <scope>NUCLEOTIDE SEQUENCE</scope>
    <source>
        <strain evidence="1">Tf1208</strain>
    </source>
</reference>
<gene>
    <name evidence="1" type="ORF">Forpe1208_v007353</name>
</gene>
<proteinExistence type="predicted"/>
<dbReference type="Proteomes" id="UP000694050">
    <property type="component" value="Unassembled WGS sequence"/>
</dbReference>
<dbReference type="AlphaFoldDB" id="A0A8J5UBH5"/>
<evidence type="ECO:0000313" key="1">
    <source>
        <dbReference type="EMBL" id="KAG7414607.1"/>
    </source>
</evidence>